<evidence type="ECO:0000313" key="3">
    <source>
        <dbReference type="Proteomes" id="UP000053989"/>
    </source>
</evidence>
<reference evidence="3" key="2">
    <citation type="submission" date="2015-01" db="EMBL/GenBank/DDBJ databases">
        <title>Evolutionary Origins and Diversification of the Mycorrhizal Mutualists.</title>
        <authorList>
            <consortium name="DOE Joint Genome Institute"/>
            <consortium name="Mycorrhizal Genomics Consortium"/>
            <person name="Kohler A."/>
            <person name="Kuo A."/>
            <person name="Nagy L.G."/>
            <person name="Floudas D."/>
            <person name="Copeland A."/>
            <person name="Barry K.W."/>
            <person name="Cichocki N."/>
            <person name="Veneault-Fourrey C."/>
            <person name="LaButti K."/>
            <person name="Lindquist E.A."/>
            <person name="Lipzen A."/>
            <person name="Lundell T."/>
            <person name="Morin E."/>
            <person name="Murat C."/>
            <person name="Riley R."/>
            <person name="Ohm R."/>
            <person name="Sun H."/>
            <person name="Tunlid A."/>
            <person name="Henrissat B."/>
            <person name="Grigoriev I.V."/>
            <person name="Hibbett D.S."/>
            <person name="Martin F."/>
        </authorList>
    </citation>
    <scope>NUCLEOTIDE SEQUENCE [LARGE SCALE GENOMIC DNA]</scope>
    <source>
        <strain evidence="3">Foug A</strain>
    </source>
</reference>
<keyword evidence="3" id="KW-1185">Reference proteome</keyword>
<sequence length="101" mass="11655">MRVMGYQNNSVVVDERHLVSGHMLTWIGDQRISSQRRPPPREVGPKNKAGFEAWTNFQSQQACNQGDEGFDCISWESLPYNSRRRNHSHTPSNTLIQLSER</sequence>
<gene>
    <name evidence="2" type="ORF">SCLCIDRAFT_921138</name>
</gene>
<feature type="compositionally biased region" description="Polar residues" evidence="1">
    <location>
        <begin position="89"/>
        <end position="101"/>
    </location>
</feature>
<dbReference type="AlphaFoldDB" id="A0A0C3DY03"/>
<evidence type="ECO:0000256" key="1">
    <source>
        <dbReference type="SAM" id="MobiDB-lite"/>
    </source>
</evidence>
<dbReference type="EMBL" id="KN822056">
    <property type="protein sequence ID" value="KIM61044.1"/>
    <property type="molecule type" value="Genomic_DNA"/>
</dbReference>
<proteinExistence type="predicted"/>
<evidence type="ECO:0000313" key="2">
    <source>
        <dbReference type="EMBL" id="KIM61044.1"/>
    </source>
</evidence>
<dbReference type="Proteomes" id="UP000053989">
    <property type="component" value="Unassembled WGS sequence"/>
</dbReference>
<reference evidence="2 3" key="1">
    <citation type="submission" date="2014-04" db="EMBL/GenBank/DDBJ databases">
        <authorList>
            <consortium name="DOE Joint Genome Institute"/>
            <person name="Kuo A."/>
            <person name="Kohler A."/>
            <person name="Nagy L.G."/>
            <person name="Floudas D."/>
            <person name="Copeland A."/>
            <person name="Barry K.W."/>
            <person name="Cichocki N."/>
            <person name="Veneault-Fourrey C."/>
            <person name="LaButti K."/>
            <person name="Lindquist E.A."/>
            <person name="Lipzen A."/>
            <person name="Lundell T."/>
            <person name="Morin E."/>
            <person name="Murat C."/>
            <person name="Sun H."/>
            <person name="Tunlid A."/>
            <person name="Henrissat B."/>
            <person name="Grigoriev I.V."/>
            <person name="Hibbett D.S."/>
            <person name="Martin F."/>
            <person name="Nordberg H.P."/>
            <person name="Cantor M.N."/>
            <person name="Hua S.X."/>
        </authorList>
    </citation>
    <scope>NUCLEOTIDE SEQUENCE [LARGE SCALE GENOMIC DNA]</scope>
    <source>
        <strain evidence="2 3">Foug A</strain>
    </source>
</reference>
<organism evidence="2 3">
    <name type="scientific">Scleroderma citrinum Foug A</name>
    <dbReference type="NCBI Taxonomy" id="1036808"/>
    <lineage>
        <taxon>Eukaryota</taxon>
        <taxon>Fungi</taxon>
        <taxon>Dikarya</taxon>
        <taxon>Basidiomycota</taxon>
        <taxon>Agaricomycotina</taxon>
        <taxon>Agaricomycetes</taxon>
        <taxon>Agaricomycetidae</taxon>
        <taxon>Boletales</taxon>
        <taxon>Sclerodermatineae</taxon>
        <taxon>Sclerodermataceae</taxon>
        <taxon>Scleroderma</taxon>
    </lineage>
</organism>
<accession>A0A0C3DY03</accession>
<protein>
    <submittedName>
        <fullName evidence="2">Uncharacterized protein</fullName>
    </submittedName>
</protein>
<dbReference type="HOGENOM" id="CLU_2293355_0_0_1"/>
<dbReference type="InParanoid" id="A0A0C3DY03"/>
<feature type="region of interest" description="Disordered" evidence="1">
    <location>
        <begin position="81"/>
        <end position="101"/>
    </location>
</feature>
<name>A0A0C3DY03_9AGAM</name>